<evidence type="ECO:0000313" key="3">
    <source>
        <dbReference type="Proteomes" id="UP000070544"/>
    </source>
</evidence>
<evidence type="ECO:0000313" key="2">
    <source>
        <dbReference type="EMBL" id="KXS19387.1"/>
    </source>
</evidence>
<reference evidence="2 3" key="1">
    <citation type="journal article" date="2015" name="Genome Biol. Evol.">
        <title>Phylogenomic analyses indicate that early fungi evolved digesting cell walls of algal ancestors of land plants.</title>
        <authorList>
            <person name="Chang Y."/>
            <person name="Wang S."/>
            <person name="Sekimoto S."/>
            <person name="Aerts A.L."/>
            <person name="Choi C."/>
            <person name="Clum A."/>
            <person name="LaButti K.M."/>
            <person name="Lindquist E.A."/>
            <person name="Yee Ngan C."/>
            <person name="Ohm R.A."/>
            <person name="Salamov A.A."/>
            <person name="Grigoriev I.V."/>
            <person name="Spatafora J.W."/>
            <person name="Berbee M.L."/>
        </authorList>
    </citation>
    <scope>NUCLEOTIDE SEQUENCE [LARGE SCALE GENOMIC DNA]</scope>
    <source>
        <strain evidence="2 3">JEL478</strain>
    </source>
</reference>
<dbReference type="AlphaFoldDB" id="A0A139ARL7"/>
<organism evidence="2 3">
    <name type="scientific">Gonapodya prolifera (strain JEL478)</name>
    <name type="common">Monoblepharis prolifera</name>
    <dbReference type="NCBI Taxonomy" id="1344416"/>
    <lineage>
        <taxon>Eukaryota</taxon>
        <taxon>Fungi</taxon>
        <taxon>Fungi incertae sedis</taxon>
        <taxon>Chytridiomycota</taxon>
        <taxon>Chytridiomycota incertae sedis</taxon>
        <taxon>Monoblepharidomycetes</taxon>
        <taxon>Monoblepharidales</taxon>
        <taxon>Gonapodyaceae</taxon>
        <taxon>Gonapodya</taxon>
    </lineage>
</organism>
<sequence>MPELSSSRAAGEAAFVGSAYPPQLPQPGHPHFTHHAPPTNTRAIGEAAAVGAQPEETVAVVVKVPPHKPSSSRAAGEELFVNREPGPGDGVDQPWSRNHNHESAIVEKMEKMLGDADVTSGNYSTRRSSRLMETRKW</sequence>
<feature type="region of interest" description="Disordered" evidence="1">
    <location>
        <begin position="116"/>
        <end position="137"/>
    </location>
</feature>
<proteinExistence type="predicted"/>
<feature type="region of interest" description="Disordered" evidence="1">
    <location>
        <begin position="66"/>
        <end position="97"/>
    </location>
</feature>
<dbReference type="Proteomes" id="UP000070544">
    <property type="component" value="Unassembled WGS sequence"/>
</dbReference>
<accession>A0A139ARL7</accession>
<gene>
    <name evidence="2" type="ORF">M427DRAFT_67055</name>
</gene>
<feature type="region of interest" description="Disordered" evidence="1">
    <location>
        <begin position="1"/>
        <end position="39"/>
    </location>
</feature>
<keyword evidence="3" id="KW-1185">Reference proteome</keyword>
<evidence type="ECO:0000256" key="1">
    <source>
        <dbReference type="SAM" id="MobiDB-lite"/>
    </source>
</evidence>
<name>A0A139ARL7_GONPJ</name>
<protein>
    <submittedName>
        <fullName evidence="2">Uncharacterized protein</fullName>
    </submittedName>
</protein>
<dbReference type="EMBL" id="KQ965738">
    <property type="protein sequence ID" value="KXS19387.1"/>
    <property type="molecule type" value="Genomic_DNA"/>
</dbReference>